<dbReference type="InterPro" id="IPR055348">
    <property type="entry name" value="DctQ"/>
</dbReference>
<feature type="domain" description="Tripartite ATP-independent periplasmic transporters DctQ component" evidence="10">
    <location>
        <begin position="23"/>
        <end position="150"/>
    </location>
</feature>
<organism evidence="11 12">
    <name type="scientific">Thalassospira profundimaris</name>
    <dbReference type="NCBI Taxonomy" id="502049"/>
    <lineage>
        <taxon>Bacteria</taxon>
        <taxon>Pseudomonadati</taxon>
        <taxon>Pseudomonadota</taxon>
        <taxon>Alphaproteobacteria</taxon>
        <taxon>Rhodospirillales</taxon>
        <taxon>Thalassospiraceae</taxon>
        <taxon>Thalassospira</taxon>
    </lineage>
</organism>
<dbReference type="AlphaFoldDB" id="A0A367V3B2"/>
<reference evidence="11 12" key="1">
    <citation type="submission" date="2014-07" db="EMBL/GenBank/DDBJ databases">
        <title>Draft genome sequence of Thalassospira profundimaris R8-17.</title>
        <authorList>
            <person name="Lai Q."/>
            <person name="Shao Z."/>
        </authorList>
    </citation>
    <scope>NUCLEOTIDE SEQUENCE [LARGE SCALE GENOMIC DNA]</scope>
    <source>
        <strain evidence="11 12">R8-17</strain>
    </source>
</reference>
<feature type="transmembrane region" description="Helical" evidence="9">
    <location>
        <begin position="38"/>
        <end position="62"/>
    </location>
</feature>
<keyword evidence="2 9" id="KW-0813">Transport</keyword>
<evidence type="ECO:0000313" key="11">
    <source>
        <dbReference type="EMBL" id="RCK19021.1"/>
    </source>
</evidence>
<evidence type="ECO:0000256" key="2">
    <source>
        <dbReference type="ARBA" id="ARBA00022448"/>
    </source>
</evidence>
<dbReference type="GO" id="GO:0015740">
    <property type="term" value="P:C4-dicarboxylate transport"/>
    <property type="evidence" value="ECO:0007669"/>
    <property type="project" value="TreeGrafter"/>
</dbReference>
<feature type="transmembrane region" description="Helical" evidence="9">
    <location>
        <begin position="125"/>
        <end position="142"/>
    </location>
</feature>
<dbReference type="GO" id="GO:0022857">
    <property type="term" value="F:transmembrane transporter activity"/>
    <property type="evidence" value="ECO:0007669"/>
    <property type="project" value="UniProtKB-UniRule"/>
</dbReference>
<dbReference type="PANTHER" id="PTHR35011">
    <property type="entry name" value="2,3-DIKETO-L-GULONATE TRAP TRANSPORTER SMALL PERMEASE PROTEIN YIAM"/>
    <property type="match status" value="1"/>
</dbReference>
<dbReference type="Pfam" id="PF04290">
    <property type="entry name" value="DctQ"/>
    <property type="match status" value="1"/>
</dbReference>
<evidence type="ECO:0000256" key="1">
    <source>
        <dbReference type="ARBA" id="ARBA00004429"/>
    </source>
</evidence>
<comment type="function">
    <text evidence="9">Part of the tripartite ATP-independent periplasmic (TRAP) transport system.</text>
</comment>
<feature type="transmembrane region" description="Helical" evidence="9">
    <location>
        <begin position="12"/>
        <end position="32"/>
    </location>
</feature>
<keyword evidence="5 9" id="KW-0812">Transmembrane</keyword>
<evidence type="ECO:0000259" key="10">
    <source>
        <dbReference type="Pfam" id="PF04290"/>
    </source>
</evidence>
<evidence type="ECO:0000256" key="9">
    <source>
        <dbReference type="RuleBase" id="RU369079"/>
    </source>
</evidence>
<keyword evidence="4 9" id="KW-0997">Cell inner membrane</keyword>
<keyword evidence="3" id="KW-1003">Cell membrane</keyword>
<proteinExistence type="inferred from homology"/>
<evidence type="ECO:0000256" key="5">
    <source>
        <dbReference type="ARBA" id="ARBA00022692"/>
    </source>
</evidence>
<evidence type="ECO:0000256" key="8">
    <source>
        <dbReference type="ARBA" id="ARBA00038436"/>
    </source>
</evidence>
<dbReference type="PANTHER" id="PTHR35011:SF2">
    <property type="entry name" value="2,3-DIKETO-L-GULONATE TRAP TRANSPORTER SMALL PERMEASE PROTEIN YIAM"/>
    <property type="match status" value="1"/>
</dbReference>
<feature type="transmembrane region" description="Helical" evidence="9">
    <location>
        <begin position="83"/>
        <end position="105"/>
    </location>
</feature>
<name>A0A367V3B2_9PROT</name>
<evidence type="ECO:0000256" key="6">
    <source>
        <dbReference type="ARBA" id="ARBA00022989"/>
    </source>
</evidence>
<evidence type="ECO:0000256" key="3">
    <source>
        <dbReference type="ARBA" id="ARBA00022475"/>
    </source>
</evidence>
<sequence>MEIELMLKRIEFACGGMLLVAVVILVAVASVARAMGSPIIWSVEMAQLIFAWLCMLAADIAMQEDRHFGLQFLREILPERTSHWLEVINILVIIAFLVFLLNYAWTNMILMHPRLVGAAQINASYIHASMVVGILLMIRTMVSQLIRRVRNRGGN</sequence>
<evidence type="ECO:0000256" key="7">
    <source>
        <dbReference type="ARBA" id="ARBA00023136"/>
    </source>
</evidence>
<evidence type="ECO:0000256" key="4">
    <source>
        <dbReference type="ARBA" id="ARBA00022519"/>
    </source>
</evidence>
<comment type="subunit">
    <text evidence="9">The complex comprises the extracytoplasmic solute receptor protein and the two transmembrane proteins.</text>
</comment>
<keyword evidence="7 9" id="KW-0472">Membrane</keyword>
<dbReference type="GO" id="GO:0005886">
    <property type="term" value="C:plasma membrane"/>
    <property type="evidence" value="ECO:0007669"/>
    <property type="project" value="UniProtKB-SubCell"/>
</dbReference>
<gene>
    <name evidence="11" type="ORF">TH6_20045</name>
</gene>
<keyword evidence="6 9" id="KW-1133">Transmembrane helix</keyword>
<accession>A0A367V3B2</accession>
<protein>
    <recommendedName>
        <fullName evidence="9">TRAP transporter small permease protein</fullName>
    </recommendedName>
</protein>
<dbReference type="InterPro" id="IPR007387">
    <property type="entry name" value="TRAP_DctQ"/>
</dbReference>
<dbReference type="EMBL" id="JPWB01000013">
    <property type="protein sequence ID" value="RCK19021.1"/>
    <property type="molecule type" value="Genomic_DNA"/>
</dbReference>
<evidence type="ECO:0000313" key="12">
    <source>
        <dbReference type="Proteomes" id="UP000253061"/>
    </source>
</evidence>
<comment type="similarity">
    <text evidence="8 9">Belongs to the TRAP transporter small permease family.</text>
</comment>
<comment type="caution">
    <text evidence="11">The sequence shown here is derived from an EMBL/GenBank/DDBJ whole genome shotgun (WGS) entry which is preliminary data.</text>
</comment>
<comment type="subcellular location">
    <subcellularLocation>
        <location evidence="1 9">Cell inner membrane</location>
        <topology evidence="1 9">Multi-pass membrane protein</topology>
    </subcellularLocation>
</comment>
<dbReference type="Proteomes" id="UP000253061">
    <property type="component" value="Unassembled WGS sequence"/>
</dbReference>